<reference evidence="2 3" key="1">
    <citation type="journal article" date="2019" name="Int. J. Syst. Evol. Microbiol.">
        <title>The Global Catalogue of Microorganisms (GCM) 10K type strain sequencing project: providing services to taxonomists for standard genome sequencing and annotation.</title>
        <authorList>
            <consortium name="The Broad Institute Genomics Platform"/>
            <consortium name="The Broad Institute Genome Sequencing Center for Infectious Disease"/>
            <person name="Wu L."/>
            <person name="Ma J."/>
        </authorList>
    </citation>
    <scope>NUCLEOTIDE SEQUENCE [LARGE SCALE GENOMIC DNA]</scope>
    <source>
        <strain evidence="2 3">JCM 14306</strain>
    </source>
</reference>
<accession>A0ABN2FTC0</accession>
<organism evidence="2 3">
    <name type="scientific">Kribbella alba</name>
    <dbReference type="NCBI Taxonomy" id="190197"/>
    <lineage>
        <taxon>Bacteria</taxon>
        <taxon>Bacillati</taxon>
        <taxon>Actinomycetota</taxon>
        <taxon>Actinomycetes</taxon>
        <taxon>Propionibacteriales</taxon>
        <taxon>Kribbellaceae</taxon>
        <taxon>Kribbella</taxon>
    </lineage>
</organism>
<dbReference type="EMBL" id="BAAANE010000011">
    <property type="protein sequence ID" value="GAA1658063.1"/>
    <property type="molecule type" value="Genomic_DNA"/>
</dbReference>
<keyword evidence="3" id="KW-1185">Reference proteome</keyword>
<evidence type="ECO:0000313" key="3">
    <source>
        <dbReference type="Proteomes" id="UP001501319"/>
    </source>
</evidence>
<evidence type="ECO:0000256" key="1">
    <source>
        <dbReference type="SAM" id="MobiDB-lite"/>
    </source>
</evidence>
<protein>
    <submittedName>
        <fullName evidence="2">Uncharacterized protein</fullName>
    </submittedName>
</protein>
<proteinExistence type="predicted"/>
<gene>
    <name evidence="2" type="ORF">GCM10009744_59090</name>
</gene>
<comment type="caution">
    <text evidence="2">The sequence shown here is derived from an EMBL/GenBank/DDBJ whole genome shotgun (WGS) entry which is preliminary data.</text>
</comment>
<dbReference type="Proteomes" id="UP001501319">
    <property type="component" value="Unassembled WGS sequence"/>
</dbReference>
<evidence type="ECO:0000313" key="2">
    <source>
        <dbReference type="EMBL" id="GAA1658063.1"/>
    </source>
</evidence>
<sequence length="77" mass="8650">MDRDELAGTDPNDQEEDCQAQYDDCRAAGRHVPTKFDRADGGTGHGKSDDCERENHHPAMLCRWLVRRDAPGRAGRL</sequence>
<feature type="compositionally biased region" description="Basic and acidic residues" evidence="1">
    <location>
        <begin position="34"/>
        <end position="54"/>
    </location>
</feature>
<feature type="region of interest" description="Disordered" evidence="1">
    <location>
        <begin position="32"/>
        <end position="54"/>
    </location>
</feature>
<name>A0ABN2FTC0_9ACTN</name>